<dbReference type="GO" id="GO:0016020">
    <property type="term" value="C:membrane"/>
    <property type="evidence" value="ECO:0007669"/>
    <property type="project" value="InterPro"/>
</dbReference>
<dbReference type="InterPro" id="IPR003439">
    <property type="entry name" value="ABC_transporter-like_ATP-bd"/>
</dbReference>
<dbReference type="Gene3D" id="3.40.50.300">
    <property type="entry name" value="P-loop containing nucleotide triphosphate hydrolases"/>
    <property type="match status" value="1"/>
</dbReference>
<gene>
    <name evidence="6" type="ORF">A3D50_01460</name>
</gene>
<comment type="similarity">
    <text evidence="1">Belongs to the ABC transporter superfamily.</text>
</comment>
<dbReference type="Pfam" id="PF14524">
    <property type="entry name" value="Wzt_C"/>
    <property type="match status" value="1"/>
</dbReference>
<evidence type="ECO:0000259" key="5">
    <source>
        <dbReference type="PROSITE" id="PS50893"/>
    </source>
</evidence>
<feature type="domain" description="ABC transporter" evidence="5">
    <location>
        <begin position="39"/>
        <end position="265"/>
    </location>
</feature>
<proteinExistence type="inferred from homology"/>
<dbReference type="PANTHER" id="PTHR46743">
    <property type="entry name" value="TEICHOIC ACIDS EXPORT ATP-BINDING PROTEIN TAGH"/>
    <property type="match status" value="1"/>
</dbReference>
<dbReference type="Pfam" id="PF00005">
    <property type="entry name" value="ABC_tran"/>
    <property type="match status" value="1"/>
</dbReference>
<dbReference type="GO" id="GO:0016887">
    <property type="term" value="F:ATP hydrolysis activity"/>
    <property type="evidence" value="ECO:0007669"/>
    <property type="project" value="InterPro"/>
</dbReference>
<keyword evidence="4" id="KW-0067">ATP-binding</keyword>
<dbReference type="CDD" id="cd03220">
    <property type="entry name" value="ABC_KpsT_Wzt"/>
    <property type="match status" value="1"/>
</dbReference>
<protein>
    <recommendedName>
        <fullName evidence="5">ABC transporter domain-containing protein</fullName>
    </recommendedName>
</protein>
<dbReference type="EMBL" id="MHRM01000004">
    <property type="protein sequence ID" value="OHA24447.1"/>
    <property type="molecule type" value="Genomic_DNA"/>
</dbReference>
<comment type="caution">
    <text evidence="6">The sequence shown here is derived from an EMBL/GenBank/DDBJ whole genome shotgun (WGS) entry which is preliminary data.</text>
</comment>
<sequence>MKSIIEVKNIGKKYNIAHQRGGYVALRDVIANIFRNPFAFVADKAKSAVGLKVKEEFWALKDISFTVNKGEVVGVIGANGAGKSTLLKILSQITPPTEGEVILRGRVGSLLEVGTGFHPELTGRENIFLNGAILGMKKKEIVQKFDEIVAFAGIEKFLDTPVKHYSSGMHVRLAFSVAAHMEPEILVVDEVLAVGDAEFQKKCLGKMDEITKRDGRTILFVSHNIAAVMSLCTRTILLDHGKIVDAGDTDKVIDTYKKIISARNKNLTDISLKNRLKRTTGDVLFEIAKGIKNNKESWDFGANEDILLEFKAIAQKDIDNLLFYMSIKDSVSGEIVSNIKTVISDKPIRSGKSIAFSISVPKKVLRPGHYSLYFTLSDIESKIFFDVIDDNVNIPLLNIITTSLDEHENIGFFSMPYTLKVND</sequence>
<evidence type="ECO:0000256" key="3">
    <source>
        <dbReference type="ARBA" id="ARBA00022741"/>
    </source>
</evidence>
<keyword evidence="3" id="KW-0547">Nucleotide-binding</keyword>
<evidence type="ECO:0000313" key="7">
    <source>
        <dbReference type="Proteomes" id="UP000178413"/>
    </source>
</evidence>
<organism evidence="6 7">
    <name type="scientific">Candidatus Taylorbacteria bacterium RIFCSPHIGHO2_02_FULL_44_12</name>
    <dbReference type="NCBI Taxonomy" id="1802308"/>
    <lineage>
        <taxon>Bacteria</taxon>
        <taxon>Candidatus Tayloriibacteriota</taxon>
    </lineage>
</organism>
<dbReference type="InterPro" id="IPR050683">
    <property type="entry name" value="Bact_Polysacc_Export_ATP-bd"/>
</dbReference>
<dbReference type="GO" id="GO:0005524">
    <property type="term" value="F:ATP binding"/>
    <property type="evidence" value="ECO:0007669"/>
    <property type="project" value="UniProtKB-KW"/>
</dbReference>
<dbReference type="Proteomes" id="UP000178413">
    <property type="component" value="Unassembled WGS sequence"/>
</dbReference>
<evidence type="ECO:0000256" key="1">
    <source>
        <dbReference type="ARBA" id="ARBA00005417"/>
    </source>
</evidence>
<dbReference type="GO" id="GO:0140359">
    <property type="term" value="F:ABC-type transporter activity"/>
    <property type="evidence" value="ECO:0007669"/>
    <property type="project" value="InterPro"/>
</dbReference>
<dbReference type="STRING" id="1802308.A3D50_01460"/>
<dbReference type="InterPro" id="IPR029439">
    <property type="entry name" value="Wzt_C"/>
</dbReference>
<dbReference type="InterPro" id="IPR003593">
    <property type="entry name" value="AAA+_ATPase"/>
</dbReference>
<accession>A0A1G2MKQ1</accession>
<dbReference type="Gene3D" id="2.70.50.60">
    <property type="entry name" value="abc- transporter (atp binding component) like domain"/>
    <property type="match status" value="1"/>
</dbReference>
<reference evidence="6 7" key="1">
    <citation type="journal article" date="2016" name="Nat. Commun.">
        <title>Thousands of microbial genomes shed light on interconnected biogeochemical processes in an aquifer system.</title>
        <authorList>
            <person name="Anantharaman K."/>
            <person name="Brown C.T."/>
            <person name="Hug L.A."/>
            <person name="Sharon I."/>
            <person name="Castelle C.J."/>
            <person name="Probst A.J."/>
            <person name="Thomas B.C."/>
            <person name="Singh A."/>
            <person name="Wilkins M.J."/>
            <person name="Karaoz U."/>
            <person name="Brodie E.L."/>
            <person name="Williams K.H."/>
            <person name="Hubbard S.S."/>
            <person name="Banfield J.F."/>
        </authorList>
    </citation>
    <scope>NUCLEOTIDE SEQUENCE [LARGE SCALE GENOMIC DNA]</scope>
</reference>
<dbReference type="PANTHER" id="PTHR46743:SF2">
    <property type="entry name" value="TEICHOIC ACIDS EXPORT ATP-BINDING PROTEIN TAGH"/>
    <property type="match status" value="1"/>
</dbReference>
<evidence type="ECO:0000313" key="6">
    <source>
        <dbReference type="EMBL" id="OHA24447.1"/>
    </source>
</evidence>
<evidence type="ECO:0000256" key="4">
    <source>
        <dbReference type="ARBA" id="ARBA00022840"/>
    </source>
</evidence>
<dbReference type="SUPFAM" id="SSF52540">
    <property type="entry name" value="P-loop containing nucleoside triphosphate hydrolases"/>
    <property type="match status" value="1"/>
</dbReference>
<name>A0A1G2MKQ1_9BACT</name>
<dbReference type="PROSITE" id="PS50893">
    <property type="entry name" value="ABC_TRANSPORTER_2"/>
    <property type="match status" value="1"/>
</dbReference>
<evidence type="ECO:0000256" key="2">
    <source>
        <dbReference type="ARBA" id="ARBA00022448"/>
    </source>
</evidence>
<dbReference type="SMART" id="SM00382">
    <property type="entry name" value="AAA"/>
    <property type="match status" value="1"/>
</dbReference>
<dbReference type="InterPro" id="IPR015860">
    <property type="entry name" value="ABC_transpr_TagH-like"/>
</dbReference>
<dbReference type="AlphaFoldDB" id="A0A1G2MKQ1"/>
<keyword evidence="2" id="KW-0813">Transport</keyword>
<dbReference type="InterPro" id="IPR027417">
    <property type="entry name" value="P-loop_NTPase"/>
</dbReference>